<reference evidence="2 3" key="1">
    <citation type="submission" date="2024-09" db="EMBL/GenBank/DDBJ databases">
        <authorList>
            <person name="Sun Q."/>
            <person name="Mori K."/>
        </authorList>
    </citation>
    <scope>NUCLEOTIDE SEQUENCE [LARGE SCALE GENOMIC DNA]</scope>
    <source>
        <strain evidence="2 3">TBRC 2205</strain>
    </source>
</reference>
<dbReference type="Proteomes" id="UP001589894">
    <property type="component" value="Unassembled WGS sequence"/>
</dbReference>
<comment type="caution">
    <text evidence="2">The sequence shown here is derived from an EMBL/GenBank/DDBJ whole genome shotgun (WGS) entry which is preliminary data.</text>
</comment>
<dbReference type="EMBL" id="JBHLUE010000006">
    <property type="protein sequence ID" value="MFC0564453.1"/>
    <property type="molecule type" value="Genomic_DNA"/>
</dbReference>
<gene>
    <name evidence="2" type="ORF">ACFFHU_09930</name>
</gene>
<evidence type="ECO:0000313" key="2">
    <source>
        <dbReference type="EMBL" id="MFC0564453.1"/>
    </source>
</evidence>
<feature type="compositionally biased region" description="Low complexity" evidence="1">
    <location>
        <begin position="112"/>
        <end position="128"/>
    </location>
</feature>
<accession>A0ABV6NWK9</accession>
<dbReference type="RefSeq" id="WP_377337451.1">
    <property type="nucleotide sequence ID" value="NZ_JBHLUE010000006.1"/>
</dbReference>
<organism evidence="2 3">
    <name type="scientific">Plantactinospora siamensis</name>
    <dbReference type="NCBI Taxonomy" id="555372"/>
    <lineage>
        <taxon>Bacteria</taxon>
        <taxon>Bacillati</taxon>
        <taxon>Actinomycetota</taxon>
        <taxon>Actinomycetes</taxon>
        <taxon>Micromonosporales</taxon>
        <taxon>Micromonosporaceae</taxon>
        <taxon>Plantactinospora</taxon>
    </lineage>
</organism>
<sequence>MRGAEEERMPWQRPGAMGLALSREQERARPLYARVLGLRHVDPGGVLCFAFFEGSVILALLLALAELVSWWTILALPLAVAVMVKLNDEVASALTRSAARVPERERERFRRQLAPAVGRAPVPPAGAGHRLRGPDLPGPTPRSALGGPLDPPARSDPVTRALTGSPRLTYVPITPAGTADRRTDGDPPVDGGVRTEPRGGTDPAHRAEPSARTGNAAGTERVTGTTPTPAAGRRPSNEWAGETRRHRAGRPGGTADAIRRAAQSARRRYG</sequence>
<proteinExistence type="predicted"/>
<feature type="compositionally biased region" description="Basic and acidic residues" evidence="1">
    <location>
        <begin position="101"/>
        <end position="110"/>
    </location>
</feature>
<feature type="region of interest" description="Disordered" evidence="1">
    <location>
        <begin position="97"/>
        <end position="270"/>
    </location>
</feature>
<keyword evidence="3" id="KW-1185">Reference proteome</keyword>
<name>A0ABV6NWK9_9ACTN</name>
<feature type="compositionally biased region" description="Basic and acidic residues" evidence="1">
    <location>
        <begin position="193"/>
        <end position="209"/>
    </location>
</feature>
<protein>
    <recommendedName>
        <fullName evidence="4">ABC transmembrane type-1 domain-containing protein</fullName>
    </recommendedName>
</protein>
<evidence type="ECO:0000313" key="3">
    <source>
        <dbReference type="Proteomes" id="UP001589894"/>
    </source>
</evidence>
<evidence type="ECO:0008006" key="4">
    <source>
        <dbReference type="Google" id="ProtNLM"/>
    </source>
</evidence>
<evidence type="ECO:0000256" key="1">
    <source>
        <dbReference type="SAM" id="MobiDB-lite"/>
    </source>
</evidence>